<dbReference type="SUPFAM" id="SSF55874">
    <property type="entry name" value="ATPase domain of HSP90 chaperone/DNA topoisomerase II/histidine kinase"/>
    <property type="match status" value="1"/>
</dbReference>
<evidence type="ECO:0000259" key="12">
    <source>
        <dbReference type="PROSITE" id="PS50109"/>
    </source>
</evidence>
<dbReference type="GO" id="GO:0005524">
    <property type="term" value="F:ATP binding"/>
    <property type="evidence" value="ECO:0007669"/>
    <property type="project" value="UniProtKB-KW"/>
</dbReference>
<dbReference type="CDD" id="cd00082">
    <property type="entry name" value="HisKA"/>
    <property type="match status" value="1"/>
</dbReference>
<feature type="modified residue" description="4-aspartylphosphate" evidence="11">
    <location>
        <position position="608"/>
    </location>
</feature>
<feature type="domain" description="Response regulatory" evidence="13">
    <location>
        <begin position="559"/>
        <end position="678"/>
    </location>
</feature>
<dbReference type="RefSeq" id="WP_011713904.1">
    <property type="nucleotide sequence ID" value="NC_008576.1"/>
</dbReference>
<evidence type="ECO:0000256" key="5">
    <source>
        <dbReference type="ARBA" id="ARBA00022741"/>
    </source>
</evidence>
<dbReference type="PANTHER" id="PTHR45339:SF1">
    <property type="entry name" value="HYBRID SIGNAL TRANSDUCTION HISTIDINE KINASE J"/>
    <property type="match status" value="1"/>
</dbReference>
<dbReference type="SUPFAM" id="SSF55785">
    <property type="entry name" value="PYP-like sensor domain (PAS domain)"/>
    <property type="match status" value="1"/>
</dbReference>
<keyword evidence="5" id="KW-0547">Nucleotide-binding</keyword>
<dbReference type="SUPFAM" id="SSF47384">
    <property type="entry name" value="Homodimeric domain of signal transducing histidine kinase"/>
    <property type="match status" value="1"/>
</dbReference>
<dbReference type="CDD" id="cd17546">
    <property type="entry name" value="REC_hyHK_CKI1_RcsC-like"/>
    <property type="match status" value="1"/>
</dbReference>
<dbReference type="EC" id="2.7.13.3" evidence="2"/>
<dbReference type="InterPro" id="IPR011006">
    <property type="entry name" value="CheY-like_superfamily"/>
</dbReference>
<dbReference type="FunFam" id="3.30.565.10:FF:000010">
    <property type="entry name" value="Sensor histidine kinase RcsC"/>
    <property type="match status" value="1"/>
</dbReference>
<dbReference type="eggNOG" id="COG2205">
    <property type="taxonomic scope" value="Bacteria"/>
</dbReference>
<dbReference type="Pfam" id="PF00072">
    <property type="entry name" value="Response_reg"/>
    <property type="match status" value="1"/>
</dbReference>
<dbReference type="InterPro" id="IPR005467">
    <property type="entry name" value="His_kinase_dom"/>
</dbReference>
<reference evidence="15 16" key="2">
    <citation type="journal article" date="2012" name="Int. J. Syst. Evol. Microbiol.">
        <title>Magnetococcus marinus gen. nov., sp. nov., a marine, magnetotactic bacterium that represents a novel lineage (Magnetococcaceae fam. nov.; Magnetococcales ord. nov.) at the base of the Alphaproteobacteria.</title>
        <authorList>
            <person name="Bazylinski D.A."/>
            <person name="Williams T.J."/>
            <person name="Lefevre C.T."/>
            <person name="Berg R.J."/>
            <person name="Zhang C.L."/>
            <person name="Bowser S.S."/>
            <person name="Dean A.J."/>
            <person name="Beveridge T.J."/>
        </authorList>
    </citation>
    <scope>NUCLEOTIDE SEQUENCE [LARGE SCALE GENOMIC DNA]</scope>
    <source>
        <strain evidence="16">ATCC BAA-1437 / JCM 17883 / MC-1</strain>
    </source>
</reference>
<dbReference type="Gene3D" id="3.30.450.20">
    <property type="entry name" value="PAS domain"/>
    <property type="match status" value="1"/>
</dbReference>
<dbReference type="SMART" id="SM00448">
    <property type="entry name" value="REC"/>
    <property type="match status" value="1"/>
</dbReference>
<evidence type="ECO:0000256" key="2">
    <source>
        <dbReference type="ARBA" id="ARBA00012438"/>
    </source>
</evidence>
<evidence type="ECO:0000256" key="7">
    <source>
        <dbReference type="ARBA" id="ARBA00022840"/>
    </source>
</evidence>
<dbReference type="FunFam" id="1.10.287.130:FF:000002">
    <property type="entry name" value="Two-component osmosensing histidine kinase"/>
    <property type="match status" value="1"/>
</dbReference>
<sequence length="685" mass="76433">MQELDPQLMLAGINDGALGSIFLDDQEQIVFWNRWMERASGLKRAEVLGRPLREVFPELVGGRLLRAVATALETGLPALLSHKLNLWPLPLYPSYAVRPHGPRLCQQIMINALRPHGEKRFVLIQIQDISHTVQREQLLQEQTRVLMQREEELTASRLKADQANQAKSEFLANMSHEIRTPMNAIIGMADLLLETELNKDQRRYVQIFARAGASLLELINDVLDLSKVEADRLELEHRPFDLWALVEGAVEIFTLRTQEKGVKLDFELSARAPRYVISDQKRLRQILVNLLGNAVKFTQSGQIQLWVDVRDCEDAGGWLYFRVQDSGIGMSKAQQKSIFEPFVQADASVTRQHGGTGLGLAICKKLVELLSGDIWLESELGQGSRFHFTARFTHTALVAESERAFTSAKLHGRHVLLLGSQPQNRVLLESVLRRAGCQITTVTHQAQLAGHLLEPPAGLRPFHAVLVDCYNSMARVHQQIASVRANGSVMPMVLLVGEARQEDIQIAADLGVLLLERPVSHGRLLEALGATMEQGEAALLSSSLSPTAAIEMLKQVPLKILLTEDSVDNAVLFKAYLKQYPLEITHAANGAEALTLFEQHHYDLVFMDLQMPVMDGYSATRAMRFFEKQQRRPPTPILALTAYALSGDADKSRDVGCDAHLVKPIKKLELLSSIAQYGLKISLES</sequence>
<dbReference type="Pfam" id="PF02518">
    <property type="entry name" value="HATPase_c"/>
    <property type="match status" value="1"/>
</dbReference>
<dbReference type="CDD" id="cd16922">
    <property type="entry name" value="HATPase_EvgS-ArcB-TorS-like"/>
    <property type="match status" value="1"/>
</dbReference>
<dbReference type="InterPro" id="IPR001789">
    <property type="entry name" value="Sig_transdc_resp-reg_receiver"/>
</dbReference>
<dbReference type="PROSITE" id="PS50110">
    <property type="entry name" value="RESPONSE_REGULATORY"/>
    <property type="match status" value="2"/>
</dbReference>
<evidence type="ECO:0000256" key="11">
    <source>
        <dbReference type="PROSITE-ProRule" id="PRU00169"/>
    </source>
</evidence>
<evidence type="ECO:0000313" key="15">
    <source>
        <dbReference type="EMBL" id="ABK44783.1"/>
    </source>
</evidence>
<keyword evidence="8" id="KW-0902">Two-component regulatory system</keyword>
<dbReference type="PROSITE" id="PS50109">
    <property type="entry name" value="HIS_KIN"/>
    <property type="match status" value="1"/>
</dbReference>
<dbReference type="PROSITE" id="PS50112">
    <property type="entry name" value="PAS"/>
    <property type="match status" value="1"/>
</dbReference>
<evidence type="ECO:0000256" key="4">
    <source>
        <dbReference type="ARBA" id="ARBA00022679"/>
    </source>
</evidence>
<dbReference type="GO" id="GO:0000155">
    <property type="term" value="F:phosphorelay sensor kinase activity"/>
    <property type="evidence" value="ECO:0007669"/>
    <property type="project" value="InterPro"/>
</dbReference>
<dbReference type="AlphaFoldDB" id="A0L9Z0"/>
<comment type="subunit">
    <text evidence="9">At low DSF concentrations, interacts with RpfF.</text>
</comment>
<dbReference type="InterPro" id="IPR003661">
    <property type="entry name" value="HisK_dim/P_dom"/>
</dbReference>
<dbReference type="CDD" id="cd00130">
    <property type="entry name" value="PAS"/>
    <property type="match status" value="1"/>
</dbReference>
<comment type="catalytic activity">
    <reaction evidence="1">
        <text>ATP + protein L-histidine = ADP + protein N-phospho-L-histidine.</text>
        <dbReference type="EC" id="2.7.13.3"/>
    </reaction>
</comment>
<dbReference type="eggNOG" id="COG0784">
    <property type="taxonomic scope" value="Bacteria"/>
</dbReference>
<dbReference type="InterPro" id="IPR036890">
    <property type="entry name" value="HATPase_C_sf"/>
</dbReference>
<dbReference type="InterPro" id="IPR000014">
    <property type="entry name" value="PAS"/>
</dbReference>
<dbReference type="Gene3D" id="3.30.565.10">
    <property type="entry name" value="Histidine kinase-like ATPase, C-terminal domain"/>
    <property type="match status" value="1"/>
</dbReference>
<dbReference type="HOGENOM" id="CLU_000445_114_15_5"/>
<dbReference type="SMART" id="SM00091">
    <property type="entry name" value="PAS"/>
    <property type="match status" value="1"/>
</dbReference>
<dbReference type="InterPro" id="IPR004358">
    <property type="entry name" value="Sig_transdc_His_kin-like_C"/>
</dbReference>
<evidence type="ECO:0000259" key="14">
    <source>
        <dbReference type="PROSITE" id="PS50112"/>
    </source>
</evidence>
<dbReference type="Gene3D" id="3.40.50.2300">
    <property type="match status" value="2"/>
</dbReference>
<evidence type="ECO:0000256" key="3">
    <source>
        <dbReference type="ARBA" id="ARBA00022553"/>
    </source>
</evidence>
<keyword evidence="3 11" id="KW-0597">Phosphoprotein</keyword>
<dbReference type="PANTHER" id="PTHR45339">
    <property type="entry name" value="HYBRID SIGNAL TRANSDUCTION HISTIDINE KINASE J"/>
    <property type="match status" value="1"/>
</dbReference>
<name>A0L9Z0_MAGMM</name>
<dbReference type="SMART" id="SM00387">
    <property type="entry name" value="HATPase_c"/>
    <property type="match status" value="1"/>
</dbReference>
<dbReference type="Pfam" id="PF00512">
    <property type="entry name" value="HisKA"/>
    <property type="match status" value="1"/>
</dbReference>
<protein>
    <recommendedName>
        <fullName evidence="10">Sensory/regulatory protein RpfC</fullName>
        <ecNumber evidence="2">2.7.13.3</ecNumber>
    </recommendedName>
</protein>
<dbReference type="eggNOG" id="COG3707">
    <property type="taxonomic scope" value="Bacteria"/>
</dbReference>
<dbReference type="OrthoDB" id="9801651at2"/>
<accession>A0L9Z0</accession>
<feature type="domain" description="Histidine kinase" evidence="12">
    <location>
        <begin position="173"/>
        <end position="394"/>
    </location>
</feature>
<reference evidence="16" key="1">
    <citation type="journal article" date="2009" name="Appl. Environ. Microbiol.">
        <title>Complete genome sequence of the chemolithoautotrophic marine magnetotactic coccus strain MC-1.</title>
        <authorList>
            <person name="Schubbe S."/>
            <person name="Williams T.J."/>
            <person name="Xie G."/>
            <person name="Kiss H.E."/>
            <person name="Brettin T.S."/>
            <person name="Martinez D."/>
            <person name="Ross C.A."/>
            <person name="Schuler D."/>
            <person name="Cox B.L."/>
            <person name="Nealson K.H."/>
            <person name="Bazylinski D.A."/>
        </authorList>
    </citation>
    <scope>NUCLEOTIDE SEQUENCE [LARGE SCALE GENOMIC DNA]</scope>
    <source>
        <strain evidence="16">ATCC BAA-1437 / JCM 17883 / MC-1</strain>
    </source>
</reference>
<evidence type="ECO:0000256" key="1">
    <source>
        <dbReference type="ARBA" id="ARBA00000085"/>
    </source>
</evidence>
<dbReference type="EMBL" id="CP000471">
    <property type="protein sequence ID" value="ABK44783.1"/>
    <property type="molecule type" value="Genomic_DNA"/>
</dbReference>
<evidence type="ECO:0000256" key="9">
    <source>
        <dbReference type="ARBA" id="ARBA00064003"/>
    </source>
</evidence>
<keyword evidence="7" id="KW-0067">ATP-binding</keyword>
<evidence type="ECO:0000256" key="6">
    <source>
        <dbReference type="ARBA" id="ARBA00022777"/>
    </source>
</evidence>
<dbReference type="SMART" id="SM00388">
    <property type="entry name" value="HisKA"/>
    <property type="match status" value="1"/>
</dbReference>
<dbReference type="PRINTS" id="PR00344">
    <property type="entry name" value="BCTRLSENSOR"/>
</dbReference>
<feature type="modified residue" description="4-aspartylphosphate" evidence="11">
    <location>
        <position position="468"/>
    </location>
</feature>
<feature type="domain" description="PAS" evidence="14">
    <location>
        <begin position="23"/>
        <end position="75"/>
    </location>
</feature>
<dbReference type="Proteomes" id="UP000002586">
    <property type="component" value="Chromosome"/>
</dbReference>
<organism evidence="15 16">
    <name type="scientific">Magnetococcus marinus (strain ATCC BAA-1437 / JCM 17883 / MC-1)</name>
    <dbReference type="NCBI Taxonomy" id="156889"/>
    <lineage>
        <taxon>Bacteria</taxon>
        <taxon>Pseudomonadati</taxon>
        <taxon>Pseudomonadota</taxon>
        <taxon>Magnetococcia</taxon>
        <taxon>Magnetococcales</taxon>
        <taxon>Magnetococcaceae</taxon>
        <taxon>Magnetococcus</taxon>
    </lineage>
</organism>
<dbReference type="InterPro" id="IPR036097">
    <property type="entry name" value="HisK_dim/P_sf"/>
</dbReference>
<evidence type="ECO:0000259" key="13">
    <source>
        <dbReference type="PROSITE" id="PS50110"/>
    </source>
</evidence>
<dbReference type="InterPro" id="IPR013656">
    <property type="entry name" value="PAS_4"/>
</dbReference>
<keyword evidence="16" id="KW-1185">Reference proteome</keyword>
<dbReference type="STRING" id="156889.Mmc1_2282"/>
<keyword evidence="6 15" id="KW-0418">Kinase</keyword>
<dbReference type="SUPFAM" id="SSF52172">
    <property type="entry name" value="CheY-like"/>
    <property type="match status" value="2"/>
</dbReference>
<dbReference type="KEGG" id="mgm:Mmc1_2282"/>
<evidence type="ECO:0000256" key="8">
    <source>
        <dbReference type="ARBA" id="ARBA00023012"/>
    </source>
</evidence>
<gene>
    <name evidence="15" type="ordered locus">Mmc1_2282</name>
</gene>
<dbReference type="Gene3D" id="1.10.287.130">
    <property type="match status" value="1"/>
</dbReference>
<proteinExistence type="predicted"/>
<evidence type="ECO:0000313" key="16">
    <source>
        <dbReference type="Proteomes" id="UP000002586"/>
    </source>
</evidence>
<dbReference type="InterPro" id="IPR035965">
    <property type="entry name" value="PAS-like_dom_sf"/>
</dbReference>
<dbReference type="Pfam" id="PF08448">
    <property type="entry name" value="PAS_4"/>
    <property type="match status" value="1"/>
</dbReference>
<evidence type="ECO:0000256" key="10">
    <source>
        <dbReference type="ARBA" id="ARBA00068150"/>
    </source>
</evidence>
<dbReference type="NCBIfam" id="TIGR00229">
    <property type="entry name" value="sensory_box"/>
    <property type="match status" value="1"/>
</dbReference>
<feature type="domain" description="Response regulatory" evidence="13">
    <location>
        <begin position="414"/>
        <end position="532"/>
    </location>
</feature>
<dbReference type="InterPro" id="IPR003594">
    <property type="entry name" value="HATPase_dom"/>
</dbReference>
<keyword evidence="4 15" id="KW-0808">Transferase</keyword>